<feature type="transmembrane region" description="Helical" evidence="1">
    <location>
        <begin position="748"/>
        <end position="768"/>
    </location>
</feature>
<protein>
    <recommendedName>
        <fullName evidence="4">DUF2142 domain-containing protein</fullName>
    </recommendedName>
</protein>
<feature type="transmembrane region" description="Helical" evidence="1">
    <location>
        <begin position="231"/>
        <end position="249"/>
    </location>
</feature>
<keyword evidence="1" id="KW-1133">Transmembrane helix</keyword>
<feature type="transmembrane region" description="Helical" evidence="1">
    <location>
        <begin position="202"/>
        <end position="224"/>
    </location>
</feature>
<dbReference type="Proteomes" id="UP000448292">
    <property type="component" value="Unassembled WGS sequence"/>
</dbReference>
<feature type="transmembrane region" description="Helical" evidence="1">
    <location>
        <begin position="433"/>
        <end position="461"/>
    </location>
</feature>
<evidence type="ECO:0000313" key="3">
    <source>
        <dbReference type="Proteomes" id="UP000448292"/>
    </source>
</evidence>
<sequence length="907" mass="100101">MNRPLLVTSFITACALALVLGAFLFLERDVVRSLEFIPGSKERALYPMEREEDSWRYTTPVRMVLPDSWDDVQRLYVEVSVSEYYVPASGISIGLTNRSCRFESRQQYLSRDDTLEFLLVGNCAELNAGDEVRGVLSVDFSSSASISVVGFRSGKNDSGLLRIDDPHHNFSIHGRFDIRSGPQKARLVDQLAAIWDLPAVRYLLPGVIVFDALLLCLGGFVLSLPRFRWKRVVACGAFALALASTYSIFVPPFQAPDEPDHFLSFSRIAQLPELEIGARELAKVGHFERIHFHSWQRFLPEDFGRPYPEPWALSSDYPNYHVRDSVMEHRSALTVSFWKAIGPAFKSMSASSALLSLRLINSLFWMLACVICMIILEKIAPPYRQIFPLYLFVIPTLSFFAVHVSNYSHFTQALTVVTGLGLAIFLRGRKCDWCGLLLGLASSLLLLTATTGATLLAWTLTMVVARVVLSLSDRQVTFRSAALYWFGLALGLAPLLLFAHSEEFELLGKAFGKFASMVGLPQALSDTLTKAPALCVLSAVAAFIGTLVEYGASRLSPLARRIADTTALVSLRIIMIFFALFLLLSAFQDFSQVPKELSIIGAYEYMRLAIAGLFSVFTFREPDIMLSLTFWSGFGWHDAFFPGWLVRLLAGTTGIGILLAMIRVYRDPDRSIRLLCHIAGAFLVAVSIIVLISSGISGGHPNVHGRYLISFYLLMLSVSIAALTPFMEGSKANQLQADASAPLRLQTSLETLVAWGCLVAMCFCPFLLREKHVSVGLGVYIFWPYAVIAVAIPLACAAALAILSRTPAGPDHVYRKLAPRSGFVVALMLVIFAVLGIIELLVGLPKAIAYNLGVYVVLVTVLATMRLVLLAEPAFTAPKRWLVPATLVILVTLHVGSLLFLMTRYFG</sequence>
<accession>A0A7M3MAZ7</accession>
<evidence type="ECO:0000313" key="2">
    <source>
        <dbReference type="EMBL" id="TVM14709.1"/>
    </source>
</evidence>
<feature type="transmembrane region" description="Helical" evidence="1">
    <location>
        <begin position="355"/>
        <end position="375"/>
    </location>
</feature>
<reference evidence="2 3" key="1">
    <citation type="submission" date="2018-06" db="EMBL/GenBank/DDBJ databases">
        <title>Complete genome of Desulfovibrio indonesiensis P37SLT.</title>
        <authorList>
            <person name="Crispim J.S."/>
            <person name="Vidigal P.M.P."/>
            <person name="Silva L.C.F."/>
            <person name="Laguardia C.N."/>
            <person name="Araujo L.C."/>
            <person name="Dias R.S."/>
            <person name="Sousa M.P."/>
            <person name="Paula S.O."/>
            <person name="Silva C."/>
        </authorList>
    </citation>
    <scope>NUCLEOTIDE SEQUENCE [LARGE SCALE GENOMIC DNA]</scope>
    <source>
        <strain evidence="2 3">P37SLT</strain>
    </source>
</reference>
<feature type="transmembrane region" description="Helical" evidence="1">
    <location>
        <begin position="780"/>
        <end position="803"/>
    </location>
</feature>
<proteinExistence type="predicted"/>
<feature type="transmembrane region" description="Helical" evidence="1">
    <location>
        <begin position="848"/>
        <end position="869"/>
    </location>
</feature>
<dbReference type="AlphaFoldDB" id="A0A7M3MAZ7"/>
<feature type="transmembrane region" description="Helical" evidence="1">
    <location>
        <begin position="639"/>
        <end position="662"/>
    </location>
</feature>
<feature type="transmembrane region" description="Helical" evidence="1">
    <location>
        <begin position="823"/>
        <end position="842"/>
    </location>
</feature>
<evidence type="ECO:0000256" key="1">
    <source>
        <dbReference type="SAM" id="Phobius"/>
    </source>
</evidence>
<dbReference type="EMBL" id="QMIE01000021">
    <property type="protein sequence ID" value="TVM14709.1"/>
    <property type="molecule type" value="Genomic_DNA"/>
</dbReference>
<feature type="transmembrane region" description="Helical" evidence="1">
    <location>
        <begin position="387"/>
        <end position="404"/>
    </location>
</feature>
<feature type="transmembrane region" description="Helical" evidence="1">
    <location>
        <begin position="568"/>
        <end position="587"/>
    </location>
</feature>
<feature type="transmembrane region" description="Helical" evidence="1">
    <location>
        <begin position="599"/>
        <end position="619"/>
    </location>
</feature>
<organism evidence="2 3">
    <name type="scientific">Oceanidesulfovibrio indonesiensis</name>
    <dbReference type="NCBI Taxonomy" id="54767"/>
    <lineage>
        <taxon>Bacteria</taxon>
        <taxon>Pseudomonadati</taxon>
        <taxon>Thermodesulfobacteriota</taxon>
        <taxon>Desulfovibrionia</taxon>
        <taxon>Desulfovibrionales</taxon>
        <taxon>Desulfovibrionaceae</taxon>
        <taxon>Oceanidesulfovibrio</taxon>
    </lineage>
</organism>
<feature type="transmembrane region" description="Helical" evidence="1">
    <location>
        <begin position="481"/>
        <end position="499"/>
    </location>
</feature>
<keyword evidence="3" id="KW-1185">Reference proteome</keyword>
<feature type="transmembrane region" description="Helical" evidence="1">
    <location>
        <begin position="708"/>
        <end position="727"/>
    </location>
</feature>
<keyword evidence="1" id="KW-0812">Transmembrane</keyword>
<feature type="transmembrane region" description="Helical" evidence="1">
    <location>
        <begin position="674"/>
        <end position="696"/>
    </location>
</feature>
<gene>
    <name evidence="2" type="ORF">DPQ33_17025</name>
</gene>
<evidence type="ECO:0008006" key="4">
    <source>
        <dbReference type="Google" id="ProtNLM"/>
    </source>
</evidence>
<feature type="transmembrane region" description="Helical" evidence="1">
    <location>
        <begin position="531"/>
        <end position="548"/>
    </location>
</feature>
<feature type="transmembrane region" description="Helical" evidence="1">
    <location>
        <begin position="410"/>
        <end position="426"/>
    </location>
</feature>
<name>A0A7M3MAZ7_9BACT</name>
<comment type="caution">
    <text evidence="2">The sequence shown here is derived from an EMBL/GenBank/DDBJ whole genome shotgun (WGS) entry which is preliminary data.</text>
</comment>
<keyword evidence="1" id="KW-0472">Membrane</keyword>
<feature type="transmembrane region" description="Helical" evidence="1">
    <location>
        <begin position="881"/>
        <end position="902"/>
    </location>
</feature>